<reference evidence="1 2" key="1">
    <citation type="submission" date="2018-05" db="EMBL/GenBank/DDBJ databases">
        <title>The Hungate 1000. A catalogue of reference genomes from the rumen microbiome.</title>
        <authorList>
            <person name="Kelly W."/>
        </authorList>
    </citation>
    <scope>NUCLEOTIDE SEQUENCE [LARGE SCALE GENOMIC DNA]</scope>
    <source>
        <strain evidence="1 2">NLAE-zl-C242</strain>
    </source>
</reference>
<keyword evidence="2" id="KW-1185">Reference proteome</keyword>
<protein>
    <submittedName>
        <fullName evidence="1">Uncharacterized protein</fullName>
    </submittedName>
</protein>
<accession>A0A2Y9CAC8</accession>
<sequence length="52" mass="6284">MYSIDDMKSCIQEWFSEALNPVEVAKTYHEIQQEAEKQLEFMMEQRIENVEN</sequence>
<dbReference type="Proteomes" id="UP000245845">
    <property type="component" value="Unassembled WGS sequence"/>
</dbReference>
<dbReference type="EMBL" id="QGDL01000010">
    <property type="protein sequence ID" value="PWJ27968.1"/>
    <property type="molecule type" value="Genomic_DNA"/>
</dbReference>
<evidence type="ECO:0000313" key="2">
    <source>
        <dbReference type="Proteomes" id="UP000245845"/>
    </source>
</evidence>
<dbReference type="RefSeq" id="WP_181368757.1">
    <property type="nucleotide sequence ID" value="NZ_QGDL01000010.1"/>
</dbReference>
<evidence type="ECO:0000313" key="1">
    <source>
        <dbReference type="EMBL" id="PWJ27968.1"/>
    </source>
</evidence>
<gene>
    <name evidence="1" type="ORF">A8806_110143</name>
</gene>
<comment type="caution">
    <text evidence="1">The sequence shown here is derived from an EMBL/GenBank/DDBJ whole genome shotgun (WGS) entry which is preliminary data.</text>
</comment>
<name>A0A2Y9CAC8_9FIRM</name>
<proteinExistence type="predicted"/>
<dbReference type="AlphaFoldDB" id="A0A2Y9CAC8"/>
<organism evidence="1 2">
    <name type="scientific">Faecalicatena orotica</name>
    <dbReference type="NCBI Taxonomy" id="1544"/>
    <lineage>
        <taxon>Bacteria</taxon>
        <taxon>Bacillati</taxon>
        <taxon>Bacillota</taxon>
        <taxon>Clostridia</taxon>
        <taxon>Lachnospirales</taxon>
        <taxon>Lachnospiraceae</taxon>
        <taxon>Faecalicatena</taxon>
    </lineage>
</organism>